<dbReference type="EMBL" id="JZXC01000038">
    <property type="protein sequence ID" value="KKA04607.1"/>
    <property type="molecule type" value="Genomic_DNA"/>
</dbReference>
<proteinExistence type="predicted"/>
<name>A0A0F4XEZ2_9PSED</name>
<dbReference type="PATRIC" id="fig|132476.4.peg.4553"/>
<dbReference type="Proteomes" id="UP000033662">
    <property type="component" value="Unassembled WGS sequence"/>
</dbReference>
<reference evidence="1 2" key="1">
    <citation type="submission" date="2015-03" db="EMBL/GenBank/DDBJ databases">
        <title>Pseudomonas fluorescens 1855-344 Genome sequencing and assembly.</title>
        <authorList>
            <person name="Eng W.W.H."/>
            <person name="Gan H.M."/>
            <person name="Savka M.A."/>
        </authorList>
    </citation>
    <scope>NUCLEOTIDE SEQUENCE [LARGE SCALE GENOMIC DNA]</scope>
    <source>
        <strain evidence="1 2">1855-344</strain>
    </source>
</reference>
<protein>
    <recommendedName>
        <fullName evidence="3">NurA domain-containing protein</fullName>
    </recommendedName>
</protein>
<sequence>MKTTNLAQALAIDSQLRLPGSAGRLLKQIRDIEQVAPLFRDAGLIKTVKRQSVVNLTVSGVASHSCVHRALGGFIYASAAVRTDLTIHDNKVSTASSDSVSELDDIDFEAQRKRLDLVEMRHSYALVERLLQQSDSANLILIDTPLFIDRALVPLKRNVRHWAEFEKTRNAIEAFWQSNRKYLFPWNPEGAVLASILAERFSAIVSIARQDLRTDEGRKHILTNDGFAPDSAAMLGGLEERLSGIGDIRFINGILGNFTRTIAFRMTESSSRMEPVSEVSQGVIGFHFRSARASQIKMVQLAGEESDWNSVLLDTVASRLMILDMQSQKKAMLLPQLLSRQQLNILEKFSAYYRQGLNEALRNNDVESTWLSGLDEGFES</sequence>
<evidence type="ECO:0008006" key="3">
    <source>
        <dbReference type="Google" id="ProtNLM"/>
    </source>
</evidence>
<evidence type="ECO:0000313" key="2">
    <source>
        <dbReference type="Proteomes" id="UP000033662"/>
    </source>
</evidence>
<accession>A0A0F4XEZ2</accession>
<dbReference type="AlphaFoldDB" id="A0A0F4XEZ2"/>
<organism evidence="1 2">
    <name type="scientific">Pseudomonas kilonensis</name>
    <dbReference type="NCBI Taxonomy" id="132476"/>
    <lineage>
        <taxon>Bacteria</taxon>
        <taxon>Pseudomonadati</taxon>
        <taxon>Pseudomonadota</taxon>
        <taxon>Gammaproteobacteria</taxon>
        <taxon>Pseudomonadales</taxon>
        <taxon>Pseudomonadaceae</taxon>
        <taxon>Pseudomonas</taxon>
    </lineage>
</organism>
<evidence type="ECO:0000313" key="1">
    <source>
        <dbReference type="EMBL" id="KKA04607.1"/>
    </source>
</evidence>
<gene>
    <name evidence="1" type="ORF">VP02_27275</name>
</gene>
<dbReference type="OrthoDB" id="3078640at2"/>
<comment type="caution">
    <text evidence="1">The sequence shown here is derived from an EMBL/GenBank/DDBJ whole genome shotgun (WGS) entry which is preliminary data.</text>
</comment>